<evidence type="ECO:0000256" key="1">
    <source>
        <dbReference type="ARBA" id="ARBA00022723"/>
    </source>
</evidence>
<dbReference type="RefSeq" id="WP_236257736.1">
    <property type="nucleotide sequence ID" value="NZ_BNEK01000003.1"/>
</dbReference>
<dbReference type="CDD" id="cd03885">
    <property type="entry name" value="M20_CPDG2"/>
    <property type="match status" value="1"/>
</dbReference>
<dbReference type="InterPro" id="IPR017150">
    <property type="entry name" value="Pept_M20_glutamate_carboxypep"/>
</dbReference>
<sequence>MSAKPLSSWTRTHLDDLLADLSALVGLESPSTDKALLDATAASIRSWVEDRLGPPAEWIRHEQAEHGDVLTATYPGTPGKPVLLVCHYDTVWPAGTLAEWPFTVEHGTARGPGVYDMKAGLVTGVWALRALRALGLPHPTVTFVFTGDEELGSPMSRPLIEDAARDCAAALVLEPGVGWDIKTERKGVGTFHLTATGIESHAGNDPAAGASAVHALAELVTRLAAAADPDAGTTINIGTFNGGTARNVVAGRAHCLVDVRVSRQDEADRVDEVLAALRPSDPRVEVRVGGEWNRPAMRLTPASEALFGLADEVATELRGPLEPISVGGGSDANFIAALGVPVLDGLGCSGAGPHARHEHVIVDDIPDRVALVAGLLHRMAAAAV</sequence>
<evidence type="ECO:0000313" key="5">
    <source>
        <dbReference type="Proteomes" id="UP001054854"/>
    </source>
</evidence>
<comment type="caution">
    <text evidence="4">The sequence shown here is derived from an EMBL/GenBank/DDBJ whole genome shotgun (WGS) entry which is preliminary data.</text>
</comment>
<accession>A0ABQ3U2E8</accession>
<dbReference type="Pfam" id="PF07687">
    <property type="entry name" value="M20_dimer"/>
    <property type="match status" value="1"/>
</dbReference>
<dbReference type="InterPro" id="IPR002933">
    <property type="entry name" value="Peptidase_M20"/>
</dbReference>
<evidence type="ECO:0000259" key="3">
    <source>
        <dbReference type="Pfam" id="PF07687"/>
    </source>
</evidence>
<evidence type="ECO:0000256" key="2">
    <source>
        <dbReference type="ARBA" id="ARBA00022801"/>
    </source>
</evidence>
<dbReference type="InterPro" id="IPR011650">
    <property type="entry name" value="Peptidase_M20_dimer"/>
</dbReference>
<dbReference type="InterPro" id="IPR050072">
    <property type="entry name" value="Peptidase_M20A"/>
</dbReference>
<dbReference type="Pfam" id="PF01546">
    <property type="entry name" value="Peptidase_M20"/>
    <property type="match status" value="1"/>
</dbReference>
<dbReference type="Gene3D" id="3.40.630.10">
    <property type="entry name" value="Zn peptidases"/>
    <property type="match status" value="1"/>
</dbReference>
<dbReference type="PANTHER" id="PTHR43808">
    <property type="entry name" value="ACETYLORNITHINE DEACETYLASE"/>
    <property type="match status" value="1"/>
</dbReference>
<dbReference type="InterPro" id="IPR036264">
    <property type="entry name" value="Bact_exopeptidase_dim_dom"/>
</dbReference>
<dbReference type="SUPFAM" id="SSF55031">
    <property type="entry name" value="Bacterial exopeptidase dimerisation domain"/>
    <property type="match status" value="1"/>
</dbReference>
<dbReference type="SUPFAM" id="SSF53187">
    <property type="entry name" value="Zn-dependent exopeptidases"/>
    <property type="match status" value="1"/>
</dbReference>
<feature type="domain" description="Peptidase M20 dimerisation" evidence="3">
    <location>
        <begin position="183"/>
        <end position="276"/>
    </location>
</feature>
<reference evidence="4" key="1">
    <citation type="submission" date="2024-05" db="EMBL/GenBank/DDBJ databases">
        <title>Whole genome shotgun sequence of Streptomyces hygroscopicus NBRC 113678.</title>
        <authorList>
            <person name="Komaki H."/>
            <person name="Tamura T."/>
        </authorList>
    </citation>
    <scope>NUCLEOTIDE SEQUENCE</scope>
    <source>
        <strain evidence="4">N11-34</strain>
    </source>
</reference>
<dbReference type="Gene3D" id="3.30.70.360">
    <property type="match status" value="1"/>
</dbReference>
<keyword evidence="1" id="KW-0479">Metal-binding</keyword>
<protein>
    <submittedName>
        <fullName evidence="4">Peptidase M20</fullName>
    </submittedName>
</protein>
<dbReference type="Proteomes" id="UP001054854">
    <property type="component" value="Unassembled WGS sequence"/>
</dbReference>
<proteinExistence type="predicted"/>
<dbReference type="EMBL" id="BNEK01000003">
    <property type="protein sequence ID" value="GHJ29789.1"/>
    <property type="molecule type" value="Genomic_DNA"/>
</dbReference>
<evidence type="ECO:0000313" key="4">
    <source>
        <dbReference type="EMBL" id="GHJ29789.1"/>
    </source>
</evidence>
<dbReference type="PANTHER" id="PTHR43808:SF9">
    <property type="entry name" value="BLL0789 PROTEIN"/>
    <property type="match status" value="1"/>
</dbReference>
<organism evidence="4 5">
    <name type="scientific">Streptomyces hygroscopicus</name>
    <dbReference type="NCBI Taxonomy" id="1912"/>
    <lineage>
        <taxon>Bacteria</taxon>
        <taxon>Bacillati</taxon>
        <taxon>Actinomycetota</taxon>
        <taxon>Actinomycetes</taxon>
        <taxon>Kitasatosporales</taxon>
        <taxon>Streptomycetaceae</taxon>
        <taxon>Streptomyces</taxon>
        <taxon>Streptomyces violaceusniger group</taxon>
    </lineage>
</organism>
<name>A0ABQ3U2E8_STRHY</name>
<dbReference type="PIRSF" id="PIRSF037238">
    <property type="entry name" value="Carboxypeptidase_G2"/>
    <property type="match status" value="1"/>
</dbReference>
<keyword evidence="2" id="KW-0378">Hydrolase</keyword>
<gene>
    <name evidence="4" type="ORF">TPA0910_42220</name>
</gene>
<keyword evidence="5" id="KW-1185">Reference proteome</keyword>